<reference evidence="2" key="1">
    <citation type="journal article" date="2019" name="Int. J. Syst. Evol. Microbiol.">
        <title>The Global Catalogue of Microorganisms (GCM) 10K type strain sequencing project: providing services to taxonomists for standard genome sequencing and annotation.</title>
        <authorList>
            <consortium name="The Broad Institute Genomics Platform"/>
            <consortium name="The Broad Institute Genome Sequencing Center for Infectious Disease"/>
            <person name="Wu L."/>
            <person name="Ma J."/>
        </authorList>
    </citation>
    <scope>NUCLEOTIDE SEQUENCE [LARGE SCALE GENOMIC DNA]</scope>
    <source>
        <strain evidence="2">JCM 17927</strain>
    </source>
</reference>
<keyword evidence="2" id="KW-1185">Reference proteome</keyword>
<accession>A0ABP8MGT1</accession>
<evidence type="ECO:0000313" key="2">
    <source>
        <dbReference type="Proteomes" id="UP001501175"/>
    </source>
</evidence>
<dbReference type="Proteomes" id="UP001501175">
    <property type="component" value="Unassembled WGS sequence"/>
</dbReference>
<organism evidence="1 2">
    <name type="scientific">Nibrella saemangeumensis</name>
    <dbReference type="NCBI Taxonomy" id="1084526"/>
    <lineage>
        <taxon>Bacteria</taxon>
        <taxon>Pseudomonadati</taxon>
        <taxon>Bacteroidota</taxon>
        <taxon>Cytophagia</taxon>
        <taxon>Cytophagales</taxon>
        <taxon>Spirosomataceae</taxon>
        <taxon>Nibrella</taxon>
    </lineage>
</organism>
<evidence type="ECO:0008006" key="3">
    <source>
        <dbReference type="Google" id="ProtNLM"/>
    </source>
</evidence>
<gene>
    <name evidence="1" type="ORF">GCM10023189_06600</name>
</gene>
<name>A0ABP8MGT1_9BACT</name>
<comment type="caution">
    <text evidence="1">The sequence shown here is derived from an EMBL/GenBank/DDBJ whole genome shotgun (WGS) entry which is preliminary data.</text>
</comment>
<proteinExistence type="predicted"/>
<protein>
    <recommendedName>
        <fullName evidence="3">Ig-like domain-containing protein</fullName>
    </recommendedName>
</protein>
<sequence length="535" mass="56149">MISVGYTTSGTFNADNGFVVQLVDADNNFINLNEPARANPLIVTIPADKAPGHRYQIRVTATSPIVNGSLHPLRILPPPAARIELPDGGTSTTIMPGQSTTLQVVLSGAGPWSFRLSDSTEVSNIVQTPYEMTVTPSAPTAYKILAVKNTCTAGTATGEVIVNVSEDPAPVLALKTPTGGYKACTGTPFQLAFTATGRYHPGNEFVAQLEGENGSWINLPGQALGSPIVTRLPYGITPGKTYRIRVASTYPTLASSTATVTVSTPATAVLRPDSIRIEDGKSTDLTIDFTGTGPWFALLSDGTYENGITKTPHKVRVTPANATAYSITSAGGTCGVGEYSGQAFVRVNVPLSTITTGNLSSRTICYGSEITVPFTSSGRFYASNKWIVQAADSTGRFVSLATTYKDGVLKAIINPAFVRDTISTVRLRVISTTPAVNGTETTLTVLAPNTGQALVMGEAAIRPGQTARVRVQFKNGLPPWSFSLSDGTKVSGTFINPYILTVSPTSTTEYQITTLSSSCGSGIAQGKATVTVDTN</sequence>
<evidence type="ECO:0000313" key="1">
    <source>
        <dbReference type="EMBL" id="GAA4448556.1"/>
    </source>
</evidence>
<dbReference type="EMBL" id="BAABHD010000005">
    <property type="protein sequence ID" value="GAA4448556.1"/>
    <property type="molecule type" value="Genomic_DNA"/>
</dbReference>